<organism evidence="1 2">
    <name type="scientific">Oceanobacillus indicireducens</name>
    <dbReference type="NCBI Taxonomy" id="1004261"/>
    <lineage>
        <taxon>Bacteria</taxon>
        <taxon>Bacillati</taxon>
        <taxon>Bacillota</taxon>
        <taxon>Bacilli</taxon>
        <taxon>Bacillales</taxon>
        <taxon>Bacillaceae</taxon>
        <taxon>Oceanobacillus</taxon>
    </lineage>
</organism>
<protein>
    <submittedName>
        <fullName evidence="1">Uncharacterized protein</fullName>
    </submittedName>
</protein>
<dbReference type="AlphaFoldDB" id="A0A917XYW2"/>
<gene>
    <name evidence="1" type="ORF">GCM10007971_22170</name>
</gene>
<dbReference type="Proteomes" id="UP000624041">
    <property type="component" value="Unassembled WGS sequence"/>
</dbReference>
<evidence type="ECO:0000313" key="2">
    <source>
        <dbReference type="Proteomes" id="UP000624041"/>
    </source>
</evidence>
<accession>A0A917XYW2</accession>
<comment type="caution">
    <text evidence="1">The sequence shown here is derived from an EMBL/GenBank/DDBJ whole genome shotgun (WGS) entry which is preliminary data.</text>
</comment>
<name>A0A917XYW2_9BACI</name>
<reference evidence="1" key="1">
    <citation type="journal article" date="2014" name="Int. J. Syst. Evol. Microbiol.">
        <title>Complete genome sequence of Corynebacterium casei LMG S-19264T (=DSM 44701T), isolated from a smear-ripened cheese.</title>
        <authorList>
            <consortium name="US DOE Joint Genome Institute (JGI-PGF)"/>
            <person name="Walter F."/>
            <person name="Albersmeier A."/>
            <person name="Kalinowski J."/>
            <person name="Ruckert C."/>
        </authorList>
    </citation>
    <scope>NUCLEOTIDE SEQUENCE</scope>
    <source>
        <strain evidence="1">JCM 17251</strain>
    </source>
</reference>
<dbReference type="EMBL" id="BMOS01000014">
    <property type="protein sequence ID" value="GGN59250.1"/>
    <property type="molecule type" value="Genomic_DNA"/>
</dbReference>
<evidence type="ECO:0000313" key="1">
    <source>
        <dbReference type="EMBL" id="GGN59250.1"/>
    </source>
</evidence>
<reference evidence="1" key="2">
    <citation type="submission" date="2020-09" db="EMBL/GenBank/DDBJ databases">
        <authorList>
            <person name="Sun Q."/>
            <person name="Ohkuma M."/>
        </authorList>
    </citation>
    <scope>NUCLEOTIDE SEQUENCE</scope>
    <source>
        <strain evidence="1">JCM 17251</strain>
    </source>
</reference>
<keyword evidence="2" id="KW-1185">Reference proteome</keyword>
<proteinExistence type="predicted"/>
<sequence length="144" mass="16605">MFFLSMFGVSLFFLVYTKTEGRVGVIKNAEFVREDTMGYIVTYIVPLLSMDISSSRSLVINLLLFIIIGTFYVKNDQLFMNPLYNICGYNVFSAEEDVYITKISKSKLRIIAKRQLSVNKVNLIGDIYVLTEHKTKPKNEDDLY</sequence>